<comment type="caution">
    <text evidence="9">The sequence shown here is derived from an EMBL/GenBank/DDBJ whole genome shotgun (WGS) entry which is preliminary data.</text>
</comment>
<keyword evidence="3 6" id="KW-1133">Transmembrane helix</keyword>
<reference evidence="9 10" key="1">
    <citation type="journal article" date="2018" name="Sci. Rep.">
        <title>Genomic signatures of local adaptation to the degree of environmental predictability in rotifers.</title>
        <authorList>
            <person name="Franch-Gras L."/>
            <person name="Hahn C."/>
            <person name="Garcia-Roger E.M."/>
            <person name="Carmona M.J."/>
            <person name="Serra M."/>
            <person name="Gomez A."/>
        </authorList>
    </citation>
    <scope>NUCLEOTIDE SEQUENCE [LARGE SCALE GENOMIC DNA]</scope>
    <source>
        <strain evidence="9">HYR1</strain>
    </source>
</reference>
<dbReference type="InterPro" id="IPR036286">
    <property type="entry name" value="LexA/Signal_pep-like_sf"/>
</dbReference>
<feature type="transmembrane region" description="Helical" evidence="6">
    <location>
        <begin position="74"/>
        <end position="95"/>
    </location>
</feature>
<feature type="transmembrane region" description="Helical" evidence="6">
    <location>
        <begin position="107"/>
        <end position="130"/>
    </location>
</feature>
<sequence length="410" mass="46987">MIKNREIKINYGSFVLLITIFLSSLSLLYLIYSNFPNLDEDEKQYIKVPRNIDDAKNIGQVLKKYNQDHFGSVLAAYFFAYVFLQTFAIPGSIFLSILSGFLYPFPLALTLVCTCSALGASLCYTLSALVGRRIVLIFLEHKIIQWKLKVSKLKNDMFWYIVFLRITPLVPNWFMNLSSPIIEIPIKPFLFGTFVGVAPPSLIYISAGTTLNELTSSSSFISAKSIAGLILVSILALAPIVLPKLFPKFFTKYFSNMELLKKIPQNLWKAFKYYSYFYVGTNYLCPVSMVVCKGESMEPTIRENDVLLTEKVSVRRQHLKNNDIIIFKHPFKSDRTVCKRVAIDGYEEYEEFEDSDENFISFVNVTVRGDNKSSSHDSRDYGPIPYGLIESRAVMKLWPLKDFKVFKRDV</sequence>
<dbReference type="SUPFAM" id="SSF51306">
    <property type="entry name" value="LexA/Signal peptidase"/>
    <property type="match status" value="1"/>
</dbReference>
<dbReference type="GO" id="GO:0005789">
    <property type="term" value="C:endoplasmic reticulum membrane"/>
    <property type="evidence" value="ECO:0007669"/>
    <property type="project" value="TreeGrafter"/>
</dbReference>
<feature type="transmembrane region" description="Helical" evidence="6">
    <location>
        <begin position="157"/>
        <end position="177"/>
    </location>
</feature>
<dbReference type="OrthoDB" id="3364966at2759"/>
<accession>A0A3M7S7N2</accession>
<evidence type="ECO:0000313" key="10">
    <source>
        <dbReference type="Proteomes" id="UP000276133"/>
    </source>
</evidence>
<dbReference type="GO" id="GO:0004252">
    <property type="term" value="F:serine-type endopeptidase activity"/>
    <property type="evidence" value="ECO:0007669"/>
    <property type="project" value="InterPro"/>
</dbReference>
<evidence type="ECO:0000259" key="8">
    <source>
        <dbReference type="Pfam" id="PF10502"/>
    </source>
</evidence>
<dbReference type="PANTHER" id="PTHR43220:SF18">
    <property type="entry name" value="TRANSMEMBRANE PROTEIN 41B"/>
    <property type="match status" value="1"/>
</dbReference>
<dbReference type="AlphaFoldDB" id="A0A3M7S7N2"/>
<keyword evidence="10" id="KW-1185">Reference proteome</keyword>
<evidence type="ECO:0000256" key="2">
    <source>
        <dbReference type="ARBA" id="ARBA00022692"/>
    </source>
</evidence>
<name>A0A3M7S7N2_BRAPC</name>
<evidence type="ECO:0000256" key="4">
    <source>
        <dbReference type="ARBA" id="ARBA00023136"/>
    </source>
</evidence>
<evidence type="ECO:0000256" key="1">
    <source>
        <dbReference type="ARBA" id="ARBA00004141"/>
    </source>
</evidence>
<gene>
    <name evidence="9" type="ORF">BpHYR1_054485</name>
</gene>
<evidence type="ECO:0000313" key="9">
    <source>
        <dbReference type="EMBL" id="RNA31772.1"/>
    </source>
</evidence>
<dbReference type="GO" id="GO:0000045">
    <property type="term" value="P:autophagosome assembly"/>
    <property type="evidence" value="ECO:0007669"/>
    <property type="project" value="TreeGrafter"/>
</dbReference>
<dbReference type="Gene3D" id="2.10.109.10">
    <property type="entry name" value="Umud Fragment, subunit A"/>
    <property type="match status" value="1"/>
</dbReference>
<evidence type="ECO:0000256" key="3">
    <source>
        <dbReference type="ARBA" id="ARBA00022989"/>
    </source>
</evidence>
<dbReference type="InterPro" id="IPR032816">
    <property type="entry name" value="VTT_dom"/>
</dbReference>
<evidence type="ECO:0000256" key="6">
    <source>
        <dbReference type="SAM" id="Phobius"/>
    </source>
</evidence>
<dbReference type="CDD" id="cd06530">
    <property type="entry name" value="S26_SPase_I"/>
    <property type="match status" value="1"/>
</dbReference>
<dbReference type="PANTHER" id="PTHR43220">
    <property type="match status" value="1"/>
</dbReference>
<keyword evidence="4 6" id="KW-0472">Membrane</keyword>
<dbReference type="EMBL" id="REGN01001895">
    <property type="protein sequence ID" value="RNA31772.1"/>
    <property type="molecule type" value="Genomic_DNA"/>
</dbReference>
<feature type="transmembrane region" description="Helical" evidence="6">
    <location>
        <begin position="219"/>
        <end position="242"/>
    </location>
</feature>
<dbReference type="Pfam" id="PF09335">
    <property type="entry name" value="VTT_dom"/>
    <property type="match status" value="1"/>
</dbReference>
<keyword evidence="2 6" id="KW-0812">Transmembrane</keyword>
<proteinExistence type="inferred from homology"/>
<dbReference type="Pfam" id="PF10502">
    <property type="entry name" value="Peptidase_S26"/>
    <property type="match status" value="1"/>
</dbReference>
<feature type="domain" description="VTT" evidence="7">
    <location>
        <begin position="89"/>
        <end position="209"/>
    </location>
</feature>
<organism evidence="9 10">
    <name type="scientific">Brachionus plicatilis</name>
    <name type="common">Marine rotifer</name>
    <name type="synonym">Brachionus muelleri</name>
    <dbReference type="NCBI Taxonomy" id="10195"/>
    <lineage>
        <taxon>Eukaryota</taxon>
        <taxon>Metazoa</taxon>
        <taxon>Spiralia</taxon>
        <taxon>Gnathifera</taxon>
        <taxon>Rotifera</taxon>
        <taxon>Eurotatoria</taxon>
        <taxon>Monogononta</taxon>
        <taxon>Pseudotrocha</taxon>
        <taxon>Ploima</taxon>
        <taxon>Brachionidae</taxon>
        <taxon>Brachionus</taxon>
    </lineage>
</organism>
<dbReference type="GO" id="GO:0006465">
    <property type="term" value="P:signal peptide processing"/>
    <property type="evidence" value="ECO:0007669"/>
    <property type="project" value="InterPro"/>
</dbReference>
<comment type="similarity">
    <text evidence="5">Belongs to the TMEM41 family.</text>
</comment>
<evidence type="ECO:0000256" key="5">
    <source>
        <dbReference type="ARBA" id="ARBA00025797"/>
    </source>
</evidence>
<protein>
    <submittedName>
        <fullName evidence="9">Transmembrane 41B</fullName>
    </submittedName>
</protein>
<dbReference type="InterPro" id="IPR045014">
    <property type="entry name" value="TM41A/B"/>
</dbReference>
<comment type="subcellular location">
    <subcellularLocation>
        <location evidence="1">Membrane</location>
        <topology evidence="1">Multi-pass membrane protein</topology>
    </subcellularLocation>
</comment>
<feature type="transmembrane region" description="Helical" evidence="6">
    <location>
        <begin position="189"/>
        <end position="207"/>
    </location>
</feature>
<dbReference type="Proteomes" id="UP000276133">
    <property type="component" value="Unassembled WGS sequence"/>
</dbReference>
<feature type="transmembrane region" description="Helical" evidence="6">
    <location>
        <begin position="12"/>
        <end position="32"/>
    </location>
</feature>
<dbReference type="InterPro" id="IPR019533">
    <property type="entry name" value="Peptidase_S26"/>
</dbReference>
<evidence type="ECO:0000259" key="7">
    <source>
        <dbReference type="Pfam" id="PF09335"/>
    </source>
</evidence>
<dbReference type="STRING" id="10195.A0A3M7S7N2"/>
<feature type="domain" description="Peptidase S26" evidence="8">
    <location>
        <begin position="287"/>
        <end position="342"/>
    </location>
</feature>